<dbReference type="EMBL" id="JAGFNP010000002">
    <property type="protein sequence ID" value="MBO3731944.1"/>
    <property type="molecule type" value="Genomic_DNA"/>
</dbReference>
<dbReference type="RefSeq" id="WP_208494693.1">
    <property type="nucleotide sequence ID" value="NZ_JAGFNP010000002.1"/>
</dbReference>
<name>A0ABS3TZK4_9ACTN</name>
<protein>
    <submittedName>
        <fullName evidence="3">Winged helix-turn-helix domain-containing protein</fullName>
    </submittedName>
</protein>
<dbReference type="Pfam" id="PF13592">
    <property type="entry name" value="HTH_33"/>
    <property type="match status" value="1"/>
</dbReference>
<comment type="caution">
    <text evidence="3">The sequence shown here is derived from an EMBL/GenBank/DDBJ whole genome shotgun (WGS) entry which is preliminary data.</text>
</comment>
<accession>A0ABS3TZK4</accession>
<gene>
    <name evidence="3" type="ORF">J5V16_03860</name>
</gene>
<keyword evidence="4" id="KW-1185">Reference proteome</keyword>
<dbReference type="Proteomes" id="UP000681341">
    <property type="component" value="Unassembled WGS sequence"/>
</dbReference>
<evidence type="ECO:0000313" key="3">
    <source>
        <dbReference type="EMBL" id="MBO3731944.1"/>
    </source>
</evidence>
<proteinExistence type="predicted"/>
<organism evidence="3 4">
    <name type="scientific">Glycomyces niveus</name>
    <dbReference type="NCBI Taxonomy" id="2820287"/>
    <lineage>
        <taxon>Bacteria</taxon>
        <taxon>Bacillati</taxon>
        <taxon>Actinomycetota</taxon>
        <taxon>Actinomycetes</taxon>
        <taxon>Glycomycetales</taxon>
        <taxon>Glycomycetaceae</taxon>
        <taxon>Glycomyces</taxon>
    </lineage>
</organism>
<evidence type="ECO:0000259" key="2">
    <source>
        <dbReference type="Pfam" id="PF13592"/>
    </source>
</evidence>
<sequence length="126" mass="13726">MRQTILDFTPEDLGLGGLLWTIPKAHAFIKAHFGVRFSHGGMCRLLDRLGLSFQRPDRRAREADPEAMAAWTNTEFPAIRAKAAVKDAVVMFADQVGARSDHLSRVAPGASGARHQSWRGRGSGSG</sequence>
<feature type="domain" description="Winged helix-turn helix" evidence="2">
    <location>
        <begin position="18"/>
        <end position="74"/>
    </location>
</feature>
<reference evidence="3 4" key="1">
    <citation type="submission" date="2021-03" db="EMBL/GenBank/DDBJ databases">
        <title>Glycomyces sp. nov., a novel actinomycete isolated from soil.</title>
        <authorList>
            <person name="Yang X."/>
            <person name="Xu X."/>
        </authorList>
    </citation>
    <scope>NUCLEOTIDE SEQUENCE [LARGE SCALE GENOMIC DNA]</scope>
    <source>
        <strain evidence="3 4">NEAU-S30</strain>
    </source>
</reference>
<evidence type="ECO:0000256" key="1">
    <source>
        <dbReference type="SAM" id="MobiDB-lite"/>
    </source>
</evidence>
<evidence type="ECO:0000313" key="4">
    <source>
        <dbReference type="Proteomes" id="UP000681341"/>
    </source>
</evidence>
<dbReference type="InterPro" id="IPR025959">
    <property type="entry name" value="Winged_HTH_dom"/>
</dbReference>
<feature type="region of interest" description="Disordered" evidence="1">
    <location>
        <begin position="103"/>
        <end position="126"/>
    </location>
</feature>